<evidence type="ECO:0000259" key="1">
    <source>
        <dbReference type="Pfam" id="PF13188"/>
    </source>
</evidence>
<name>A0ABY2WXN3_9RHOB</name>
<dbReference type="Pfam" id="PF13188">
    <property type="entry name" value="PAS_8"/>
    <property type="match status" value="1"/>
</dbReference>
<comment type="caution">
    <text evidence="2">The sequence shown here is derived from an EMBL/GenBank/DDBJ whole genome shotgun (WGS) entry which is preliminary data.</text>
</comment>
<evidence type="ECO:0000313" key="3">
    <source>
        <dbReference type="Proteomes" id="UP001193035"/>
    </source>
</evidence>
<dbReference type="Proteomes" id="UP001193035">
    <property type="component" value="Unassembled WGS sequence"/>
</dbReference>
<reference evidence="2 3" key="1">
    <citation type="submission" date="2019-05" db="EMBL/GenBank/DDBJ databases">
        <title>Ruegeria sp. nov., isolated from tidal flat.</title>
        <authorList>
            <person name="Kim W."/>
        </authorList>
    </citation>
    <scope>NUCLEOTIDE SEQUENCE [LARGE SCALE GENOMIC DNA]</scope>
    <source>
        <strain evidence="2 3">CAU 1488</strain>
    </source>
</reference>
<dbReference type="SUPFAM" id="SSF55785">
    <property type="entry name" value="PYP-like sensor domain (PAS domain)"/>
    <property type="match status" value="2"/>
</dbReference>
<sequence>MADWIILGLISLATSSFAVLWLAPRRRRNDPTYGMLSTASIFDAVFLFDGTKLLAHSDIALAGYENVTDWDGLRLLLRRDFPEFPATPDVICSEGSVTVPAIDRAINREVLCEWIDGVVRVQLRDLSEQPRSGQSRDAAGDPMRLAMDKAPYPVWLHDAEGKVRWCNAAYVTLARRIRGPGADLTAPVFPRNEDDGLPGKKTRVSITADDSGQKMWFDLSLVPRDAETLCYAVDVNAIVEAEIAQRKFVQTLAKTFAQLSIGLAIFDRNRQLALFNPALVDLTTLPADFLSCRPGISSFFDRLRNHNMMPEPKNYRGWRSQMNALLEGAQDGSYQETWSLPSGSVYSVSGRPHPDGAVAFLFEDITAEITLTRRFRSELELVQAILDKLADAIAVFSADGTLAFSNFAYHRLWGTSDESGFVQVSVIDATRMWQDRCAATPIWGEIRDFVDMRENRAEWSAPIRTRTGLQLICTVSPIQNGATIVRFATGAAETEIHELEQAGV</sequence>
<dbReference type="Pfam" id="PF12860">
    <property type="entry name" value="PAS_7"/>
    <property type="match status" value="1"/>
</dbReference>
<keyword evidence="3" id="KW-1185">Reference proteome</keyword>
<dbReference type="InterPro" id="IPR000014">
    <property type="entry name" value="PAS"/>
</dbReference>
<evidence type="ECO:0000313" key="2">
    <source>
        <dbReference type="EMBL" id="TMV07222.1"/>
    </source>
</evidence>
<organism evidence="2 3">
    <name type="scientific">Ruegeria sediminis</name>
    <dbReference type="NCBI Taxonomy" id="2583820"/>
    <lineage>
        <taxon>Bacteria</taxon>
        <taxon>Pseudomonadati</taxon>
        <taxon>Pseudomonadota</taxon>
        <taxon>Alphaproteobacteria</taxon>
        <taxon>Rhodobacterales</taxon>
        <taxon>Roseobacteraceae</taxon>
        <taxon>Ruegeria</taxon>
    </lineage>
</organism>
<dbReference type="InterPro" id="IPR035965">
    <property type="entry name" value="PAS-like_dom_sf"/>
</dbReference>
<feature type="domain" description="PAS" evidence="1">
    <location>
        <begin position="144"/>
        <end position="179"/>
    </location>
</feature>
<gene>
    <name evidence="2" type="ORF">FGK63_14050</name>
</gene>
<dbReference type="RefSeq" id="WP_138843282.1">
    <property type="nucleotide sequence ID" value="NZ_VCPD01000004.1"/>
</dbReference>
<accession>A0ABY2WXN3</accession>
<proteinExistence type="predicted"/>
<dbReference type="Gene3D" id="3.30.450.20">
    <property type="entry name" value="PAS domain"/>
    <property type="match status" value="1"/>
</dbReference>
<protein>
    <submittedName>
        <fullName evidence="2">Diguanylate cyclase</fullName>
    </submittedName>
</protein>
<dbReference type="EMBL" id="VCPD01000004">
    <property type="protein sequence ID" value="TMV07222.1"/>
    <property type="molecule type" value="Genomic_DNA"/>
</dbReference>